<evidence type="ECO:0000256" key="6">
    <source>
        <dbReference type="ARBA" id="ARBA00022741"/>
    </source>
</evidence>
<name>A0A1H3SA05_9RHOB</name>
<sequence>MQVELKDITKRFGPVVANKGVNLTIRPGEVLGLLGENGAGKSTLMNVLCGLYSPTEGQIEIDGAAVRFDGPGDAIRAGIGMVHQHFMLVPVFSVAENVVLGVEPVGRLDRLDLASARAEVRRLGETYGLAVDPDAIIETLPVGVQQRVEIIKVLFRAADLLILDEPTAVLTPQEVDEFFQIVRSLSEAGKAIVFITHKLNEILEVSDRISVIRRGEIVGGGDPKQLTRPELAEMMVGHPVDFDVARGTFAPGEAILDVSDLTVLRDDGAVAVDHISLQVRSGEVVGIAGVQGNGQSALIEALAGLRRPAAGRVAFDGTDITFASARARHRMGIGHIPEDRQHAGLIGNFTVAENMVLDTYYDARFSKGASIDWDRVTADATKVTQAYDVRTPSVRSTASHLSGGNQQKLVVARELSRDTRFIIAGQPTRGLDVGSIAYIHARLMAARDEGDGLLIVSSELDEILAVSDRILVMFKGRIVAEYHPHEAHVDKAAVGLAMAGAAS</sequence>
<evidence type="ECO:0000256" key="4">
    <source>
        <dbReference type="ARBA" id="ARBA00022597"/>
    </source>
</evidence>
<keyword evidence="8" id="KW-1278">Translocase</keyword>
<dbReference type="CDD" id="cd03215">
    <property type="entry name" value="ABC_Carb_Monos_II"/>
    <property type="match status" value="1"/>
</dbReference>
<dbReference type="PANTHER" id="PTHR43790:SF9">
    <property type="entry name" value="GALACTOFURANOSE TRANSPORTER ATP-BINDING PROTEIN YTFR"/>
    <property type="match status" value="1"/>
</dbReference>
<keyword evidence="5" id="KW-0677">Repeat</keyword>
<dbReference type="GO" id="GO:0005886">
    <property type="term" value="C:plasma membrane"/>
    <property type="evidence" value="ECO:0007669"/>
    <property type="project" value="UniProtKB-SubCell"/>
</dbReference>
<feature type="domain" description="ABC transporter" evidence="10">
    <location>
        <begin position="256"/>
        <end position="500"/>
    </location>
</feature>
<dbReference type="InterPro" id="IPR027417">
    <property type="entry name" value="P-loop_NTPase"/>
</dbReference>
<keyword evidence="4" id="KW-0762">Sugar transport</keyword>
<dbReference type="Pfam" id="PF00005">
    <property type="entry name" value="ABC_tran"/>
    <property type="match status" value="2"/>
</dbReference>
<dbReference type="Proteomes" id="UP000198914">
    <property type="component" value="Unassembled WGS sequence"/>
</dbReference>
<protein>
    <submittedName>
        <fullName evidence="11">Nucleoside ABC transporter ATP-binding protein</fullName>
    </submittedName>
</protein>
<evidence type="ECO:0000256" key="8">
    <source>
        <dbReference type="ARBA" id="ARBA00022967"/>
    </source>
</evidence>
<keyword evidence="6" id="KW-0547">Nucleotide-binding</keyword>
<feature type="domain" description="ABC transporter" evidence="10">
    <location>
        <begin position="3"/>
        <end position="239"/>
    </location>
</feature>
<dbReference type="STRING" id="1244108.SAMN05444004_11127"/>
<keyword evidence="9" id="KW-0472">Membrane</keyword>
<evidence type="ECO:0000313" key="12">
    <source>
        <dbReference type="Proteomes" id="UP000198914"/>
    </source>
</evidence>
<evidence type="ECO:0000259" key="10">
    <source>
        <dbReference type="PROSITE" id="PS50893"/>
    </source>
</evidence>
<keyword evidence="12" id="KW-1185">Reference proteome</keyword>
<gene>
    <name evidence="11" type="ORF">SAMN05444004_11127</name>
</gene>
<evidence type="ECO:0000313" key="11">
    <source>
        <dbReference type="EMBL" id="SDZ34468.1"/>
    </source>
</evidence>
<dbReference type="FunFam" id="3.40.50.300:FF:000127">
    <property type="entry name" value="Ribose import ATP-binding protein RbsA"/>
    <property type="match status" value="1"/>
</dbReference>
<reference evidence="12" key="1">
    <citation type="submission" date="2016-10" db="EMBL/GenBank/DDBJ databases">
        <authorList>
            <person name="Varghese N."/>
            <person name="Submissions S."/>
        </authorList>
    </citation>
    <scope>NUCLEOTIDE SEQUENCE [LARGE SCALE GENOMIC DNA]</scope>
    <source>
        <strain evidence="12">DSM 100420</strain>
    </source>
</reference>
<dbReference type="PROSITE" id="PS50893">
    <property type="entry name" value="ABC_TRANSPORTER_2"/>
    <property type="match status" value="2"/>
</dbReference>
<dbReference type="AlphaFoldDB" id="A0A1H3SA05"/>
<accession>A0A1H3SA05</accession>
<dbReference type="CDD" id="cd03216">
    <property type="entry name" value="ABC_Carb_Monos_I"/>
    <property type="match status" value="1"/>
</dbReference>
<evidence type="ECO:0000256" key="1">
    <source>
        <dbReference type="ARBA" id="ARBA00004202"/>
    </source>
</evidence>
<dbReference type="SUPFAM" id="SSF52540">
    <property type="entry name" value="P-loop containing nucleoside triphosphate hydrolases"/>
    <property type="match status" value="2"/>
</dbReference>
<keyword evidence="2" id="KW-0813">Transport</keyword>
<proteinExistence type="predicted"/>
<dbReference type="InterPro" id="IPR003593">
    <property type="entry name" value="AAA+_ATPase"/>
</dbReference>
<dbReference type="GO" id="GO:0005524">
    <property type="term" value="F:ATP binding"/>
    <property type="evidence" value="ECO:0007669"/>
    <property type="project" value="UniProtKB-KW"/>
</dbReference>
<dbReference type="OrthoDB" id="9805029at2"/>
<evidence type="ECO:0000256" key="3">
    <source>
        <dbReference type="ARBA" id="ARBA00022475"/>
    </source>
</evidence>
<dbReference type="InterPro" id="IPR003439">
    <property type="entry name" value="ABC_transporter-like_ATP-bd"/>
</dbReference>
<dbReference type="RefSeq" id="WP_092646382.1">
    <property type="nucleotide sequence ID" value="NZ_FNPX01000011.1"/>
</dbReference>
<comment type="subcellular location">
    <subcellularLocation>
        <location evidence="1">Cell membrane</location>
        <topology evidence="1">Peripheral membrane protein</topology>
    </subcellularLocation>
</comment>
<evidence type="ECO:0000256" key="9">
    <source>
        <dbReference type="ARBA" id="ARBA00023136"/>
    </source>
</evidence>
<dbReference type="InterPro" id="IPR017871">
    <property type="entry name" value="ABC_transporter-like_CS"/>
</dbReference>
<keyword evidence="7 11" id="KW-0067">ATP-binding</keyword>
<dbReference type="PANTHER" id="PTHR43790">
    <property type="entry name" value="CARBOHYDRATE TRANSPORT ATP-BINDING PROTEIN MG119-RELATED"/>
    <property type="match status" value="1"/>
</dbReference>
<evidence type="ECO:0000256" key="7">
    <source>
        <dbReference type="ARBA" id="ARBA00022840"/>
    </source>
</evidence>
<keyword evidence="3" id="KW-1003">Cell membrane</keyword>
<dbReference type="GO" id="GO:0016887">
    <property type="term" value="F:ATP hydrolysis activity"/>
    <property type="evidence" value="ECO:0007669"/>
    <property type="project" value="InterPro"/>
</dbReference>
<evidence type="ECO:0000256" key="2">
    <source>
        <dbReference type="ARBA" id="ARBA00022448"/>
    </source>
</evidence>
<dbReference type="InterPro" id="IPR050107">
    <property type="entry name" value="ABC_carbohydrate_import_ATPase"/>
</dbReference>
<evidence type="ECO:0000256" key="5">
    <source>
        <dbReference type="ARBA" id="ARBA00022737"/>
    </source>
</evidence>
<dbReference type="PROSITE" id="PS00211">
    <property type="entry name" value="ABC_TRANSPORTER_1"/>
    <property type="match status" value="1"/>
</dbReference>
<organism evidence="11 12">
    <name type="scientific">Jannaschia faecimaris</name>
    <dbReference type="NCBI Taxonomy" id="1244108"/>
    <lineage>
        <taxon>Bacteria</taxon>
        <taxon>Pseudomonadati</taxon>
        <taxon>Pseudomonadota</taxon>
        <taxon>Alphaproteobacteria</taxon>
        <taxon>Rhodobacterales</taxon>
        <taxon>Roseobacteraceae</taxon>
        <taxon>Jannaschia</taxon>
    </lineage>
</organism>
<dbReference type="Gene3D" id="3.40.50.300">
    <property type="entry name" value="P-loop containing nucleotide triphosphate hydrolases"/>
    <property type="match status" value="2"/>
</dbReference>
<dbReference type="SMART" id="SM00382">
    <property type="entry name" value="AAA"/>
    <property type="match status" value="2"/>
</dbReference>
<dbReference type="EMBL" id="FNPX01000011">
    <property type="protein sequence ID" value="SDZ34468.1"/>
    <property type="molecule type" value="Genomic_DNA"/>
</dbReference>